<comment type="function">
    <text evidence="6">Has immunoglobulin-binding and hemagglutination properties, and can bind to mannose. Essential for virulence. May be involved in LPS biosynthesis or polysaccharide transport.</text>
</comment>
<dbReference type="eggNOG" id="ENOG5033457">
    <property type="taxonomic scope" value="Bacteria"/>
</dbReference>
<dbReference type="GO" id="GO:0016020">
    <property type="term" value="C:membrane"/>
    <property type="evidence" value="ECO:0007669"/>
    <property type="project" value="UniProtKB-SubCell"/>
</dbReference>
<feature type="chain" id="PRO_5004061583" description="Lectin-like protein BA14k" evidence="7">
    <location>
        <begin position="26"/>
        <end position="132"/>
    </location>
</feature>
<dbReference type="Pfam" id="PF07886">
    <property type="entry name" value="BA14K"/>
    <property type="match status" value="1"/>
</dbReference>
<evidence type="ECO:0000256" key="2">
    <source>
        <dbReference type="ARBA" id="ARBA00010270"/>
    </source>
</evidence>
<protein>
    <recommendedName>
        <fullName evidence="3">Lectin-like protein BA14k</fullName>
    </recommendedName>
</protein>
<feature type="signal peptide" evidence="7">
    <location>
        <begin position="1"/>
        <end position="25"/>
    </location>
</feature>
<dbReference type="RefSeq" id="WP_015665940.1">
    <property type="nucleotide sequence ID" value="NC_020453.1"/>
</dbReference>
<comment type="subcellular location">
    <subcellularLocation>
        <location evidence="1">Membrane</location>
        <topology evidence="1">Single-pass membrane protein</topology>
    </subcellularLocation>
</comment>
<dbReference type="KEGG" id="aol:S58_28120"/>
<dbReference type="PATRIC" id="fig|1245469.3.peg.2885"/>
<evidence type="ECO:0000256" key="7">
    <source>
        <dbReference type="SAM" id="SignalP"/>
    </source>
</evidence>
<evidence type="ECO:0000256" key="4">
    <source>
        <dbReference type="ARBA" id="ARBA00022475"/>
    </source>
</evidence>
<dbReference type="AlphaFoldDB" id="M4Z5P4"/>
<keyword evidence="7" id="KW-0732">Signal</keyword>
<name>M4Z5P4_9BRAD</name>
<dbReference type="Proteomes" id="UP000011841">
    <property type="component" value="Chromosome"/>
</dbReference>
<gene>
    <name evidence="8" type="ORF">S58_28120</name>
</gene>
<evidence type="ECO:0000256" key="1">
    <source>
        <dbReference type="ARBA" id="ARBA00004167"/>
    </source>
</evidence>
<evidence type="ECO:0000256" key="3">
    <source>
        <dbReference type="ARBA" id="ARBA00020552"/>
    </source>
</evidence>
<evidence type="ECO:0000313" key="8">
    <source>
        <dbReference type="EMBL" id="BAM88818.1"/>
    </source>
</evidence>
<dbReference type="EMBL" id="AP012603">
    <property type="protein sequence ID" value="BAM88818.1"/>
    <property type="molecule type" value="Genomic_DNA"/>
</dbReference>
<comment type="similarity">
    <text evidence="2">Belongs to the BA14k family.</text>
</comment>
<sequence length="132" mass="13737">MDLRKFLTVATIGTMTLAAASPLAAAPLQTKQAAPMAATQNATELQQVQYRYGRGGYGHRHGHYGHYGHRHGYGPGAAALGGLAAGAIIGGAIANSRAEAANAQAYCAQRFRSYDPGSGTYLANDGMRRSCP</sequence>
<evidence type="ECO:0000256" key="5">
    <source>
        <dbReference type="ARBA" id="ARBA00022734"/>
    </source>
</evidence>
<keyword evidence="9" id="KW-1185">Reference proteome</keyword>
<proteinExistence type="inferred from homology"/>
<dbReference type="STRING" id="1245469.S58_28120"/>
<dbReference type="GO" id="GO:0030246">
    <property type="term" value="F:carbohydrate binding"/>
    <property type="evidence" value="ECO:0007669"/>
    <property type="project" value="UniProtKB-KW"/>
</dbReference>
<keyword evidence="4" id="KW-1003">Cell membrane</keyword>
<dbReference type="InterPro" id="IPR012413">
    <property type="entry name" value="BA14K"/>
</dbReference>
<dbReference type="HOGENOM" id="CLU_095992_3_0_5"/>
<dbReference type="GeneID" id="301816690"/>
<keyword evidence="4" id="KW-0472">Membrane</keyword>
<keyword evidence="5" id="KW-0430">Lectin</keyword>
<reference evidence="8 9" key="1">
    <citation type="journal article" date="2013" name="Appl. Environ. Microbiol.">
        <title>Genome analysis suggests that the soil oligotrophic bacterium Agromonas oligotrophica (Bradyrhizobium oligotrophicum) is a nitrogen-fixing symbiont of Aeschynomene indica.</title>
        <authorList>
            <person name="Okubo T."/>
            <person name="Fukushima S."/>
            <person name="Itakura M."/>
            <person name="Oshima K."/>
            <person name="Longtonglang A."/>
            <person name="Teaumroong N."/>
            <person name="Mitsui H."/>
            <person name="Hattori M."/>
            <person name="Hattori R."/>
            <person name="Hattori T."/>
            <person name="Minamisawa K."/>
        </authorList>
    </citation>
    <scope>NUCLEOTIDE SEQUENCE [LARGE SCALE GENOMIC DNA]</scope>
    <source>
        <strain evidence="8 9">S58</strain>
    </source>
</reference>
<accession>M4Z5P4</accession>
<evidence type="ECO:0000313" key="9">
    <source>
        <dbReference type="Proteomes" id="UP000011841"/>
    </source>
</evidence>
<organism evidence="8 9">
    <name type="scientific">Bradyrhizobium oligotrophicum S58</name>
    <dbReference type="NCBI Taxonomy" id="1245469"/>
    <lineage>
        <taxon>Bacteria</taxon>
        <taxon>Pseudomonadati</taxon>
        <taxon>Pseudomonadota</taxon>
        <taxon>Alphaproteobacteria</taxon>
        <taxon>Hyphomicrobiales</taxon>
        <taxon>Nitrobacteraceae</taxon>
        <taxon>Bradyrhizobium</taxon>
    </lineage>
</organism>
<evidence type="ECO:0000256" key="6">
    <source>
        <dbReference type="ARBA" id="ARBA00025321"/>
    </source>
</evidence>